<evidence type="ECO:0000313" key="2">
    <source>
        <dbReference type="EMBL" id="CAF1246427.1"/>
    </source>
</evidence>
<feature type="coiled-coil region" evidence="1">
    <location>
        <begin position="111"/>
        <end position="152"/>
    </location>
</feature>
<feature type="non-terminal residue" evidence="3">
    <location>
        <position position="1"/>
    </location>
</feature>
<feature type="coiled-coil region" evidence="1">
    <location>
        <begin position="41"/>
        <end position="75"/>
    </location>
</feature>
<feature type="coiled-coil region" evidence="1">
    <location>
        <begin position="238"/>
        <end position="503"/>
    </location>
</feature>
<name>A0A8S2PKX1_9BILA</name>
<evidence type="ECO:0000256" key="1">
    <source>
        <dbReference type="SAM" id="Coils"/>
    </source>
</evidence>
<dbReference type="EMBL" id="CAJNOK010016488">
    <property type="protein sequence ID" value="CAF1246427.1"/>
    <property type="molecule type" value="Genomic_DNA"/>
</dbReference>
<organism evidence="3 4">
    <name type="scientific">Didymodactylos carnosus</name>
    <dbReference type="NCBI Taxonomy" id="1234261"/>
    <lineage>
        <taxon>Eukaryota</taxon>
        <taxon>Metazoa</taxon>
        <taxon>Spiralia</taxon>
        <taxon>Gnathifera</taxon>
        <taxon>Rotifera</taxon>
        <taxon>Eurotatoria</taxon>
        <taxon>Bdelloidea</taxon>
        <taxon>Philodinida</taxon>
        <taxon>Philodinidae</taxon>
        <taxon>Didymodactylos</taxon>
    </lineage>
</organism>
<keyword evidence="1" id="KW-0175">Coiled coil</keyword>
<dbReference type="Proteomes" id="UP000677228">
    <property type="component" value="Unassembled WGS sequence"/>
</dbReference>
<sequence length="526" mass="62236">EYREQLNEIKKDNRHLEKKVVSQDTIIRRSNKIEALDLANQQQLRRAKSAHTSEIETLQDDVFVLEQQLIRKKREVTMAQQQLKNMTKFSQTVLHDLKTAKNRHTITKRETKVLEQKAESLTRKLVKLTDDIRQAEEHYDKIKNDVQISQQEQATLDKNVEEKRALSIVLDEQIRDCYNSFNSLIRTSTQCLTDLSTTNDDNNITSYQSQQYPNISLMSRDDIQRYLTHAVTENNKIMLKHQNMLQKQKQKAQQLKQEIKEKEVHLEQLRQNLDSSNEQLRRSSQELLENKQVLEELEKVKEIKLDKLNECERGYDRKLTQDKQLQQQFEILTSDVQKLKRQQKDSLADYDALRHNIDADQKILNEIKLEAQRLKEQIKVFLDDKETLDETCDLLAKKCEALHNECKEKEKEMNDLNHNIEEKLHVAKSLEEEIKNFKQDKKTIVQEVADMKEKIEKKKADISAEQNSSIQSRSRSMDFELENEEIRQRIKAGEEELLRLNIDIDARNRTLNELNTMVMFAKNIMK</sequence>
<gene>
    <name evidence="2" type="ORF">OVA965_LOCUS26069</name>
    <name evidence="3" type="ORF">TMI583_LOCUS26804</name>
</gene>
<comment type="caution">
    <text evidence="3">The sequence shown here is derived from an EMBL/GenBank/DDBJ whole genome shotgun (WGS) entry which is preliminary data.</text>
</comment>
<dbReference type="EMBL" id="CAJOBA010038038">
    <property type="protein sequence ID" value="CAF4054058.1"/>
    <property type="molecule type" value="Genomic_DNA"/>
</dbReference>
<protein>
    <submittedName>
        <fullName evidence="3">Uncharacterized protein</fullName>
    </submittedName>
</protein>
<dbReference type="SUPFAM" id="SSF57997">
    <property type="entry name" value="Tropomyosin"/>
    <property type="match status" value="1"/>
</dbReference>
<dbReference type="AlphaFoldDB" id="A0A8S2PKX1"/>
<evidence type="ECO:0000313" key="4">
    <source>
        <dbReference type="Proteomes" id="UP000682733"/>
    </source>
</evidence>
<feature type="non-terminal residue" evidence="3">
    <location>
        <position position="526"/>
    </location>
</feature>
<reference evidence="3" key="1">
    <citation type="submission" date="2021-02" db="EMBL/GenBank/DDBJ databases">
        <authorList>
            <person name="Nowell W R."/>
        </authorList>
    </citation>
    <scope>NUCLEOTIDE SEQUENCE</scope>
</reference>
<evidence type="ECO:0000313" key="3">
    <source>
        <dbReference type="EMBL" id="CAF4054058.1"/>
    </source>
</evidence>
<proteinExistence type="predicted"/>
<dbReference type="Proteomes" id="UP000682733">
    <property type="component" value="Unassembled WGS sequence"/>
</dbReference>
<accession>A0A8S2PKX1</accession>